<name>A0A397Z211_BRACM</name>
<protein>
    <submittedName>
        <fullName evidence="2">Uncharacterized protein</fullName>
    </submittedName>
</protein>
<evidence type="ECO:0000256" key="1">
    <source>
        <dbReference type="SAM" id="MobiDB-lite"/>
    </source>
</evidence>
<proteinExistence type="predicted"/>
<dbReference type="Proteomes" id="UP000264353">
    <property type="component" value="Chromosome A6"/>
</dbReference>
<evidence type="ECO:0000313" key="2">
    <source>
        <dbReference type="EMBL" id="RID59625.1"/>
    </source>
</evidence>
<gene>
    <name evidence="2" type="ORF">BRARA_F02845</name>
</gene>
<reference evidence="2 3" key="1">
    <citation type="submission" date="2018-06" db="EMBL/GenBank/DDBJ databases">
        <title>WGS assembly of Brassica rapa FPsc.</title>
        <authorList>
            <person name="Bowman J."/>
            <person name="Kohchi T."/>
            <person name="Yamato K."/>
            <person name="Jenkins J."/>
            <person name="Shu S."/>
            <person name="Ishizaki K."/>
            <person name="Yamaoka S."/>
            <person name="Nishihama R."/>
            <person name="Nakamura Y."/>
            <person name="Berger F."/>
            <person name="Adam C."/>
            <person name="Aki S."/>
            <person name="Althoff F."/>
            <person name="Araki T."/>
            <person name="Arteaga-Vazquez M."/>
            <person name="Balasubrmanian S."/>
            <person name="Bauer D."/>
            <person name="Boehm C."/>
            <person name="Briginshaw L."/>
            <person name="Caballero-Perez J."/>
            <person name="Catarino B."/>
            <person name="Chen F."/>
            <person name="Chiyoda S."/>
            <person name="Chovatia M."/>
            <person name="Davies K."/>
            <person name="Delmans M."/>
            <person name="Demura T."/>
            <person name="Dierschke T."/>
            <person name="Dolan L."/>
            <person name="Dorantes-Acosta A."/>
            <person name="Eklund D."/>
            <person name="Florent S."/>
            <person name="Flores-Sandoval E."/>
            <person name="Fujiyama A."/>
            <person name="Fukuzawa H."/>
            <person name="Galik B."/>
            <person name="Grimanelli D."/>
            <person name="Grimwood J."/>
            <person name="Grossniklaus U."/>
            <person name="Hamada T."/>
            <person name="Haseloff J."/>
            <person name="Hetherington A."/>
            <person name="Higo A."/>
            <person name="Hirakawa Y."/>
            <person name="Hundley H."/>
            <person name="Ikeda Y."/>
            <person name="Inoue K."/>
            <person name="Inoue S."/>
            <person name="Ishida S."/>
            <person name="Jia Q."/>
            <person name="Kakita M."/>
            <person name="Kanazawa T."/>
            <person name="Kawai Y."/>
            <person name="Kawashima T."/>
            <person name="Kennedy M."/>
            <person name="Kinose K."/>
            <person name="Kinoshita T."/>
            <person name="Kohara Y."/>
            <person name="Koide E."/>
            <person name="Komatsu K."/>
            <person name="Kopischke S."/>
            <person name="Kubo M."/>
            <person name="Kyozuka J."/>
            <person name="Lagercrantz U."/>
            <person name="Lin S."/>
            <person name="Lindquist E."/>
            <person name="Lipzen A."/>
            <person name="Lu C."/>
            <person name="Luna E."/>
            <person name="Martienssen R."/>
            <person name="Minamino N."/>
            <person name="Mizutani M."/>
            <person name="Mizutani M."/>
            <person name="Mochizuki N."/>
            <person name="Monte I."/>
            <person name="Mosher R."/>
            <person name="Nagasaki H."/>
            <person name="Nakagami H."/>
            <person name="Naramoto S."/>
            <person name="Nishitani K."/>
            <person name="Ohtani M."/>
            <person name="Okamoto T."/>
            <person name="Okumura M."/>
            <person name="Phillips J."/>
            <person name="Pollak B."/>
            <person name="Reinders A."/>
            <person name="Roevekamp M."/>
            <person name="Sano R."/>
            <person name="Sawa S."/>
            <person name="Schmid M."/>
            <person name="Shirakawa M."/>
            <person name="Solano R."/>
            <person name="Spunde A."/>
            <person name="Suetsugu N."/>
            <person name="Sugano S."/>
            <person name="Sugiyama A."/>
            <person name="Sun R."/>
            <person name="Suzuki Y."/>
            <person name="Takenaka M."/>
            <person name="Takezawa D."/>
            <person name="Tomogane H."/>
            <person name="Tsuzuki M."/>
            <person name="Ueda T."/>
            <person name="Umeda M."/>
            <person name="Ward J."/>
            <person name="Watanabe Y."/>
            <person name="Yazaki K."/>
            <person name="Yokoyama R."/>
            <person name="Yoshitake Y."/>
            <person name="Yotsui I."/>
            <person name="Zachgo S."/>
            <person name="Schmutz J."/>
        </authorList>
    </citation>
    <scope>NUCLEOTIDE SEQUENCE [LARGE SCALE GENOMIC DNA]</scope>
    <source>
        <strain evidence="3">cv. B-3</strain>
    </source>
</reference>
<organism evidence="2 3">
    <name type="scientific">Brassica campestris</name>
    <name type="common">Field mustard</name>
    <dbReference type="NCBI Taxonomy" id="3711"/>
    <lineage>
        <taxon>Eukaryota</taxon>
        <taxon>Viridiplantae</taxon>
        <taxon>Streptophyta</taxon>
        <taxon>Embryophyta</taxon>
        <taxon>Tracheophyta</taxon>
        <taxon>Spermatophyta</taxon>
        <taxon>Magnoliopsida</taxon>
        <taxon>eudicotyledons</taxon>
        <taxon>Gunneridae</taxon>
        <taxon>Pentapetalae</taxon>
        <taxon>rosids</taxon>
        <taxon>malvids</taxon>
        <taxon>Brassicales</taxon>
        <taxon>Brassicaceae</taxon>
        <taxon>Brassiceae</taxon>
        <taxon>Brassica</taxon>
    </lineage>
</organism>
<feature type="compositionally biased region" description="Polar residues" evidence="1">
    <location>
        <begin position="8"/>
        <end position="18"/>
    </location>
</feature>
<dbReference type="EMBL" id="CM010633">
    <property type="protein sequence ID" value="RID59625.1"/>
    <property type="molecule type" value="Genomic_DNA"/>
</dbReference>
<feature type="region of interest" description="Disordered" evidence="1">
    <location>
        <begin position="1"/>
        <end position="45"/>
    </location>
</feature>
<accession>A0A397Z211</accession>
<sequence>MVGAARTQAPSSTNNDTGSPAWGDLRLSAPPQSAMEVTSLGHSSY</sequence>
<dbReference type="AlphaFoldDB" id="A0A397Z211"/>
<evidence type="ECO:0000313" key="3">
    <source>
        <dbReference type="Proteomes" id="UP000264353"/>
    </source>
</evidence>